<dbReference type="GO" id="GO:0000177">
    <property type="term" value="C:cytoplasmic exosome (RNase complex)"/>
    <property type="evidence" value="ECO:0007669"/>
    <property type="project" value="TreeGrafter"/>
</dbReference>
<dbReference type="Pfam" id="PF01138">
    <property type="entry name" value="RNase_PH"/>
    <property type="match status" value="1"/>
</dbReference>
<dbReference type="InterPro" id="IPR015847">
    <property type="entry name" value="ExoRNase_PH_dom2"/>
</dbReference>
<dbReference type="GO" id="GO:0000176">
    <property type="term" value="C:nuclear exosome (RNase complex)"/>
    <property type="evidence" value="ECO:0007669"/>
    <property type="project" value="TreeGrafter"/>
</dbReference>
<evidence type="ECO:0000313" key="8">
    <source>
        <dbReference type="EMBL" id="KAJ1916523.1"/>
    </source>
</evidence>
<reference evidence="8" key="1">
    <citation type="submission" date="2022-07" db="EMBL/GenBank/DDBJ databases">
        <title>Phylogenomic reconstructions and comparative analyses of Kickxellomycotina fungi.</title>
        <authorList>
            <person name="Reynolds N.K."/>
            <person name="Stajich J.E."/>
            <person name="Barry K."/>
            <person name="Grigoriev I.V."/>
            <person name="Crous P."/>
            <person name="Smith M.E."/>
        </authorList>
    </citation>
    <scope>NUCLEOTIDE SEQUENCE</scope>
    <source>
        <strain evidence="8">NBRC 100468</strain>
    </source>
</reference>
<dbReference type="GO" id="GO:0005730">
    <property type="term" value="C:nucleolus"/>
    <property type="evidence" value="ECO:0007669"/>
    <property type="project" value="TreeGrafter"/>
</dbReference>
<feature type="domain" description="Exoribonuclease phosphorolytic" evidence="6">
    <location>
        <begin position="22"/>
        <end position="143"/>
    </location>
</feature>
<dbReference type="GO" id="GO:0016075">
    <property type="term" value="P:rRNA catabolic process"/>
    <property type="evidence" value="ECO:0007669"/>
    <property type="project" value="TreeGrafter"/>
</dbReference>
<evidence type="ECO:0000256" key="4">
    <source>
        <dbReference type="ARBA" id="ARBA00022835"/>
    </source>
</evidence>
<dbReference type="Gene3D" id="3.30.230.70">
    <property type="entry name" value="GHMP Kinase, N-terminal domain"/>
    <property type="match status" value="1"/>
</dbReference>
<keyword evidence="4" id="KW-0271">Exosome</keyword>
<dbReference type="CDD" id="cd11372">
    <property type="entry name" value="RNase_PH_RRP46"/>
    <property type="match status" value="1"/>
</dbReference>
<protein>
    <submittedName>
        <fullName evidence="8">Exosome non-catalytic core subunit rrp46</fullName>
    </submittedName>
</protein>
<dbReference type="SUPFAM" id="SSF54211">
    <property type="entry name" value="Ribosomal protein S5 domain 2-like"/>
    <property type="match status" value="1"/>
</dbReference>
<dbReference type="SUPFAM" id="SSF55666">
    <property type="entry name" value="Ribonuclease PH domain 2-like"/>
    <property type="match status" value="1"/>
</dbReference>
<dbReference type="PANTHER" id="PTHR11953:SF1">
    <property type="entry name" value="EXOSOME COMPLEX COMPONENT RRP46"/>
    <property type="match status" value="1"/>
</dbReference>
<dbReference type="InterPro" id="IPR020568">
    <property type="entry name" value="Ribosomal_Su5_D2-typ_SF"/>
</dbReference>
<evidence type="ECO:0000259" key="6">
    <source>
        <dbReference type="Pfam" id="PF01138"/>
    </source>
</evidence>
<evidence type="ECO:0000256" key="3">
    <source>
        <dbReference type="ARBA" id="ARBA00022552"/>
    </source>
</evidence>
<dbReference type="GO" id="GO:0071028">
    <property type="term" value="P:nuclear mRNA surveillance"/>
    <property type="evidence" value="ECO:0007669"/>
    <property type="project" value="TreeGrafter"/>
</dbReference>
<dbReference type="Proteomes" id="UP001150538">
    <property type="component" value="Unassembled WGS sequence"/>
</dbReference>
<feature type="domain" description="Exoribonuclease phosphorolytic" evidence="7">
    <location>
        <begin position="148"/>
        <end position="211"/>
    </location>
</feature>
<sequence>MTNQDTKTPNNIQRPDRRTATQIRPLSCKQGFLTQVDGSAQFAASNRSTVICGIYGPTEVKPQDEILDKAFIDVKYRPDVGIPGTKDTLSKVVLRDTFKHIIMRSLHPRTMIQLNFQVTQSDGSIEALAINAGVMALIDAGVPLKYTIAAVSCCIDVDGNALLDPTQDEMNDAVSIHTFAFSNIESDNNTPIYSNSTGKFSLEEYKMCFELCKVGANKILAFMKTCIETKISQLNQS</sequence>
<keyword evidence="9" id="KW-1185">Reference proteome</keyword>
<gene>
    <name evidence="8" type="primary">RRP46</name>
    <name evidence="8" type="ORF">H4219_003738</name>
</gene>
<dbReference type="Pfam" id="PF03725">
    <property type="entry name" value="RNase_PH_C"/>
    <property type="match status" value="1"/>
</dbReference>
<dbReference type="OrthoDB" id="27298at2759"/>
<keyword evidence="5" id="KW-0539">Nucleus</keyword>
<comment type="subcellular location">
    <subcellularLocation>
        <location evidence="1">Nucleus</location>
    </subcellularLocation>
</comment>
<evidence type="ECO:0000259" key="7">
    <source>
        <dbReference type="Pfam" id="PF03725"/>
    </source>
</evidence>
<dbReference type="EMBL" id="JANBPU010000100">
    <property type="protein sequence ID" value="KAJ1916523.1"/>
    <property type="molecule type" value="Genomic_DNA"/>
</dbReference>
<dbReference type="InterPro" id="IPR036345">
    <property type="entry name" value="ExoRNase_PH_dom2_sf"/>
</dbReference>
<dbReference type="AlphaFoldDB" id="A0A9W7ZY32"/>
<organism evidence="8 9">
    <name type="scientific">Mycoemilia scoparia</name>
    <dbReference type="NCBI Taxonomy" id="417184"/>
    <lineage>
        <taxon>Eukaryota</taxon>
        <taxon>Fungi</taxon>
        <taxon>Fungi incertae sedis</taxon>
        <taxon>Zoopagomycota</taxon>
        <taxon>Kickxellomycotina</taxon>
        <taxon>Kickxellomycetes</taxon>
        <taxon>Kickxellales</taxon>
        <taxon>Kickxellaceae</taxon>
        <taxon>Mycoemilia</taxon>
    </lineage>
</organism>
<evidence type="ECO:0000256" key="5">
    <source>
        <dbReference type="ARBA" id="ARBA00023242"/>
    </source>
</evidence>
<dbReference type="GO" id="GO:0071051">
    <property type="term" value="P:poly(A)-dependent snoRNA 3'-end processing"/>
    <property type="evidence" value="ECO:0007669"/>
    <property type="project" value="TreeGrafter"/>
</dbReference>
<name>A0A9W7ZY32_9FUNG</name>
<dbReference type="GO" id="GO:0003723">
    <property type="term" value="F:RNA binding"/>
    <property type="evidence" value="ECO:0007669"/>
    <property type="project" value="TreeGrafter"/>
</dbReference>
<dbReference type="InterPro" id="IPR001247">
    <property type="entry name" value="ExoRNase_PH_dom1"/>
</dbReference>
<evidence type="ECO:0000256" key="2">
    <source>
        <dbReference type="ARBA" id="ARBA00006678"/>
    </source>
</evidence>
<dbReference type="InterPro" id="IPR050080">
    <property type="entry name" value="RNase_PH"/>
</dbReference>
<evidence type="ECO:0000313" key="9">
    <source>
        <dbReference type="Proteomes" id="UP001150538"/>
    </source>
</evidence>
<keyword evidence="3" id="KW-0698">rRNA processing</keyword>
<comment type="caution">
    <text evidence="8">The sequence shown here is derived from an EMBL/GenBank/DDBJ whole genome shotgun (WGS) entry which is preliminary data.</text>
</comment>
<dbReference type="PANTHER" id="PTHR11953">
    <property type="entry name" value="EXOSOME COMPLEX COMPONENT"/>
    <property type="match status" value="1"/>
</dbReference>
<dbReference type="GO" id="GO:0006364">
    <property type="term" value="P:rRNA processing"/>
    <property type="evidence" value="ECO:0007669"/>
    <property type="project" value="UniProtKB-KW"/>
</dbReference>
<comment type="similarity">
    <text evidence="2">Belongs to the RNase PH family.</text>
</comment>
<proteinExistence type="inferred from homology"/>
<evidence type="ECO:0000256" key="1">
    <source>
        <dbReference type="ARBA" id="ARBA00004123"/>
    </source>
</evidence>
<dbReference type="GO" id="GO:0034475">
    <property type="term" value="P:U4 snRNA 3'-end processing"/>
    <property type="evidence" value="ECO:0007669"/>
    <property type="project" value="TreeGrafter"/>
</dbReference>
<dbReference type="InterPro" id="IPR027408">
    <property type="entry name" value="PNPase/RNase_PH_dom_sf"/>
</dbReference>
<accession>A0A9W7ZY32</accession>